<comment type="caution">
    <text evidence="1">The sequence shown here is derived from an EMBL/GenBank/DDBJ whole genome shotgun (WGS) entry which is preliminary data.</text>
</comment>
<keyword evidence="2" id="KW-1185">Reference proteome</keyword>
<dbReference type="Proteomes" id="UP000321532">
    <property type="component" value="Unassembled WGS sequence"/>
</dbReference>
<gene>
    <name evidence="1" type="ORF">AAE02nite_27280</name>
</gene>
<sequence>MVFIHKLGGSKRKKMLTISELEDAVERDTETSRIKELAVLLISAMRDWPTFNQVLINDFVREAKAYFGNPLTIKQIESKEFILEEELSAWRAEAGSALAEMIDISSRFENEDNFDRIIENILKKYKEK</sequence>
<reference evidence="1 2" key="1">
    <citation type="submission" date="2019-07" db="EMBL/GenBank/DDBJ databases">
        <title>Whole genome shotgun sequence of Adhaeribacter aerolatus NBRC 106133.</title>
        <authorList>
            <person name="Hosoyama A."/>
            <person name="Uohara A."/>
            <person name="Ohji S."/>
            <person name="Ichikawa N."/>
        </authorList>
    </citation>
    <scope>NUCLEOTIDE SEQUENCE [LARGE SCALE GENOMIC DNA]</scope>
    <source>
        <strain evidence="1 2">NBRC 106133</strain>
    </source>
</reference>
<evidence type="ECO:0000313" key="1">
    <source>
        <dbReference type="EMBL" id="GEO05064.1"/>
    </source>
</evidence>
<proteinExistence type="predicted"/>
<name>A0A512AZE4_9BACT</name>
<organism evidence="1 2">
    <name type="scientific">Adhaeribacter aerolatus</name>
    <dbReference type="NCBI Taxonomy" id="670289"/>
    <lineage>
        <taxon>Bacteria</taxon>
        <taxon>Pseudomonadati</taxon>
        <taxon>Bacteroidota</taxon>
        <taxon>Cytophagia</taxon>
        <taxon>Cytophagales</taxon>
        <taxon>Hymenobacteraceae</taxon>
        <taxon>Adhaeribacter</taxon>
    </lineage>
</organism>
<dbReference type="AlphaFoldDB" id="A0A512AZE4"/>
<protein>
    <submittedName>
        <fullName evidence="1">Uncharacterized protein</fullName>
    </submittedName>
</protein>
<accession>A0A512AZE4</accession>
<evidence type="ECO:0000313" key="2">
    <source>
        <dbReference type="Proteomes" id="UP000321532"/>
    </source>
</evidence>
<dbReference type="EMBL" id="BJYS01000020">
    <property type="protein sequence ID" value="GEO05064.1"/>
    <property type="molecule type" value="Genomic_DNA"/>
</dbReference>